<gene>
    <name evidence="14" type="ORF">GF1_32080</name>
</gene>
<comment type="catalytic activity">
    <reaction evidence="11">
        <text>arsenic triglutathione + 2 [thioredoxin]-dithiol + 2 S-adenosyl-L-methionine + H2O = dimethylarsinous acid + 2 [thioredoxin]-disulfide + 3 glutathione + 2 S-adenosyl-L-homocysteine + 2 H(+)</text>
        <dbReference type="Rhea" id="RHEA:69464"/>
        <dbReference type="Rhea" id="RHEA-COMP:10698"/>
        <dbReference type="Rhea" id="RHEA-COMP:10700"/>
        <dbReference type="ChEBI" id="CHEBI:15377"/>
        <dbReference type="ChEBI" id="CHEBI:15378"/>
        <dbReference type="ChEBI" id="CHEBI:23808"/>
        <dbReference type="ChEBI" id="CHEBI:29950"/>
        <dbReference type="ChEBI" id="CHEBI:50058"/>
        <dbReference type="ChEBI" id="CHEBI:57856"/>
        <dbReference type="ChEBI" id="CHEBI:57925"/>
        <dbReference type="ChEBI" id="CHEBI:59789"/>
        <dbReference type="ChEBI" id="CHEBI:183640"/>
        <dbReference type="EC" id="2.1.1.137"/>
    </reaction>
</comment>
<dbReference type="EC" id="2.1.1.137" evidence="8"/>
<evidence type="ECO:0000259" key="13">
    <source>
        <dbReference type="PROSITE" id="PS51918"/>
    </source>
</evidence>
<keyword evidence="5" id="KW-0408">Iron</keyword>
<evidence type="ECO:0000313" key="14">
    <source>
        <dbReference type="EMBL" id="BCO10832.1"/>
    </source>
</evidence>
<evidence type="ECO:0000256" key="2">
    <source>
        <dbReference type="ARBA" id="ARBA00022679"/>
    </source>
</evidence>
<dbReference type="GO" id="GO:0051536">
    <property type="term" value="F:iron-sulfur cluster binding"/>
    <property type="evidence" value="ECO:0007669"/>
    <property type="project" value="UniProtKB-KW"/>
</dbReference>
<name>A0A915U4G0_9BACT</name>
<keyword evidence="6" id="KW-0411">Iron-sulfur</keyword>
<dbReference type="Pfam" id="PF18978">
    <property type="entry name" value="DUF5714"/>
    <property type="match status" value="1"/>
</dbReference>
<dbReference type="Proteomes" id="UP001063350">
    <property type="component" value="Chromosome"/>
</dbReference>
<dbReference type="InterPro" id="IPR013785">
    <property type="entry name" value="Aldolase_TIM"/>
</dbReference>
<keyword evidence="2" id="KW-0808">Transferase</keyword>
<evidence type="ECO:0000256" key="7">
    <source>
        <dbReference type="ARBA" id="ARBA00034487"/>
    </source>
</evidence>
<evidence type="ECO:0000256" key="12">
    <source>
        <dbReference type="ARBA" id="ARBA00048428"/>
    </source>
</evidence>
<dbReference type="CDD" id="cd01335">
    <property type="entry name" value="Radical_SAM"/>
    <property type="match status" value="1"/>
</dbReference>
<dbReference type="CDD" id="cd21109">
    <property type="entry name" value="SPASM"/>
    <property type="match status" value="1"/>
</dbReference>
<evidence type="ECO:0000256" key="11">
    <source>
        <dbReference type="ARBA" id="ARBA00047943"/>
    </source>
</evidence>
<comment type="catalytic activity">
    <reaction evidence="10">
        <text>arsenic triglutathione + [thioredoxin]-dithiol + S-adenosyl-L-methionine + 2 H2O = methylarsonous acid + [thioredoxin]-disulfide + 3 glutathione + S-adenosyl-L-homocysteine + H(+)</text>
        <dbReference type="Rhea" id="RHEA:69460"/>
        <dbReference type="Rhea" id="RHEA-COMP:10698"/>
        <dbReference type="Rhea" id="RHEA-COMP:10700"/>
        <dbReference type="ChEBI" id="CHEBI:15377"/>
        <dbReference type="ChEBI" id="CHEBI:15378"/>
        <dbReference type="ChEBI" id="CHEBI:17826"/>
        <dbReference type="ChEBI" id="CHEBI:29950"/>
        <dbReference type="ChEBI" id="CHEBI:50058"/>
        <dbReference type="ChEBI" id="CHEBI:57856"/>
        <dbReference type="ChEBI" id="CHEBI:57925"/>
        <dbReference type="ChEBI" id="CHEBI:59789"/>
        <dbReference type="ChEBI" id="CHEBI:183640"/>
        <dbReference type="EC" id="2.1.1.137"/>
    </reaction>
</comment>
<dbReference type="PANTHER" id="PTHR43675">
    <property type="entry name" value="ARSENITE METHYLTRANSFERASE"/>
    <property type="match status" value="1"/>
</dbReference>
<evidence type="ECO:0000256" key="10">
    <source>
        <dbReference type="ARBA" id="ARBA00047941"/>
    </source>
</evidence>
<feature type="domain" description="Radical SAM core" evidence="13">
    <location>
        <begin position="1"/>
        <end position="168"/>
    </location>
</feature>
<reference evidence="14" key="1">
    <citation type="submission" date="2020-12" db="EMBL/GenBank/DDBJ databases">
        <title>Desulfobium dissulfuricans gen. nov., sp. nov., a novel mesophilic, sulfate-reducing bacterium isolated from a deep-sea hydrothermal vent.</title>
        <authorList>
            <person name="Hashimoto Y."/>
            <person name="Tame A."/>
            <person name="Sawayama S."/>
            <person name="Miyazaki J."/>
            <person name="Takai K."/>
            <person name="Nakagawa S."/>
        </authorList>
    </citation>
    <scope>NUCLEOTIDE SEQUENCE</scope>
    <source>
        <strain evidence="14">GF1</strain>
    </source>
</reference>
<organism evidence="14 15">
    <name type="scientific">Desulfolithobacter dissulfuricans</name>
    <dbReference type="NCBI Taxonomy" id="2795293"/>
    <lineage>
        <taxon>Bacteria</taxon>
        <taxon>Pseudomonadati</taxon>
        <taxon>Thermodesulfobacteriota</taxon>
        <taxon>Desulfobulbia</taxon>
        <taxon>Desulfobulbales</taxon>
        <taxon>Desulfobulbaceae</taxon>
        <taxon>Desulfolithobacter</taxon>
    </lineage>
</organism>
<proteinExistence type="inferred from homology"/>
<comment type="similarity">
    <text evidence="7">Belongs to the methyltransferase superfamily. Arsenite methyltransferase family.</text>
</comment>
<dbReference type="InterPro" id="IPR058240">
    <property type="entry name" value="rSAM_sf"/>
</dbReference>
<dbReference type="Pfam" id="PF04055">
    <property type="entry name" value="Radical_SAM"/>
    <property type="match status" value="1"/>
</dbReference>
<dbReference type="GO" id="GO:0030791">
    <property type="term" value="F:arsenite methyltransferase activity"/>
    <property type="evidence" value="ECO:0007669"/>
    <property type="project" value="UniProtKB-EC"/>
</dbReference>
<keyword evidence="4" id="KW-0479">Metal-binding</keyword>
<keyword evidence="15" id="KW-1185">Reference proteome</keyword>
<dbReference type="InterPro" id="IPR026669">
    <property type="entry name" value="Arsenite_MeTrfase-like"/>
</dbReference>
<dbReference type="SUPFAM" id="SSF53335">
    <property type="entry name" value="S-adenosyl-L-methionine-dependent methyltransferases"/>
    <property type="match status" value="1"/>
</dbReference>
<protein>
    <recommendedName>
        <fullName evidence="9">Arsenite methyltransferase</fullName>
        <ecNumber evidence="8">2.1.1.137</ecNumber>
    </recommendedName>
</protein>
<dbReference type="InterPro" id="IPR025714">
    <property type="entry name" value="Methyltranfer_dom"/>
</dbReference>
<dbReference type="GO" id="GO:0046872">
    <property type="term" value="F:metal ion binding"/>
    <property type="evidence" value="ECO:0007669"/>
    <property type="project" value="UniProtKB-KW"/>
</dbReference>
<dbReference type="EMBL" id="AP024233">
    <property type="protein sequence ID" value="BCO10832.1"/>
    <property type="molecule type" value="Genomic_DNA"/>
</dbReference>
<evidence type="ECO:0000256" key="1">
    <source>
        <dbReference type="ARBA" id="ARBA00001966"/>
    </source>
</evidence>
<evidence type="ECO:0000256" key="5">
    <source>
        <dbReference type="ARBA" id="ARBA00023004"/>
    </source>
</evidence>
<evidence type="ECO:0000256" key="8">
    <source>
        <dbReference type="ARBA" id="ARBA00034521"/>
    </source>
</evidence>
<evidence type="ECO:0000256" key="6">
    <source>
        <dbReference type="ARBA" id="ARBA00023014"/>
    </source>
</evidence>
<sequence length="919" mass="99568">MEAGCRLFYFTGGEPFVYPGFVEILARVQELHPRAHAVVLTNGLLLERWLSELAGLDRERLHLQVSLDGLEREHDHLRGRGSFAALAASMRSVRSAGLPVTVSVAVNRVNVDQLPALARLAASWGAAGLHVMYHFVRGRGTDAQFVPPEHIAARMVETGAVCAELGLRFDNLEALQAQVFTMPGTRHDLSGMGWESLAIGPDGRVYPSPALVRVAALDCGGLDQGLTSVWRQSPVLAEARRASLADDPDLAADPLRFLTGGGDPDHSFVRGASFVGHDPYLELANRLVLHLIAREAGRYPDQGLFRLRMGDLRFDCPDGDESGSDGSVSLTHCNCVVSLAGPDGHRSVREFYGEAAREAKRDIVNPFGPSGLETTFIPDQSTERSYGCGSPVRDAAPQPGETLVDLGSGSGVECFLAAAEVGPEGRVLGIDMTDDMLQLAIDSKKPVKERLGYDNIEFRKGFLEAIPLEDGCADVVISNCVINLSPDKRQTFLEIGRILKPGGRLVVSDIVTDGRVAPSIRNSARLRGECLGGAMVQGDLMQMLEDCGFAGIFIHSRHPYRLVGGDRFFSLTYEARKPAHGATGDPVRVVYRGPHRALVTEEGTVLERGRITTMAASEAARCDESVFVLDDEGGVVNVEQEPCCCASPPEEATAADAPRHPPVQPIVRHRSGCMLCGAELVYDNQAREQACHFCGSRQQTNSRCREGHFICDRCHQEEGLEVIRHICLERSEQDMIRLLTIIRSHPAVPMHGPEHHALVPGVILAAFRNSGGRISHETIGAGIERGAGIPGGACGFWGSCGAAIGAGIAASLILDATPLTPHPRQQAQEFGARVLAAIGGIRGGRCCQRETWLALTTTARLAPQYFGISLRADSVIHCSQYRQNRECIGRRCPLWEHRQTEVEEDGSRLGLDVLQQRML</sequence>
<dbReference type="AlphaFoldDB" id="A0A915U4G0"/>
<dbReference type="InterPro" id="IPR007197">
    <property type="entry name" value="rSAM"/>
</dbReference>
<dbReference type="CDD" id="cd02440">
    <property type="entry name" value="AdoMet_MTases"/>
    <property type="match status" value="1"/>
</dbReference>
<dbReference type="PROSITE" id="PS51918">
    <property type="entry name" value="RADICAL_SAM"/>
    <property type="match status" value="1"/>
</dbReference>
<dbReference type="InterPro" id="IPR043768">
    <property type="entry name" value="DUF5714"/>
</dbReference>
<evidence type="ECO:0000256" key="4">
    <source>
        <dbReference type="ARBA" id="ARBA00022723"/>
    </source>
</evidence>
<comment type="catalytic activity">
    <reaction evidence="12">
        <text>arsenic triglutathione + 3 [thioredoxin]-dithiol + 3 S-adenosyl-L-methionine = trimethylarsine + 3 [thioredoxin]-disulfide + 3 glutathione + 3 S-adenosyl-L-homocysteine + 3 H(+)</text>
        <dbReference type="Rhea" id="RHEA:69432"/>
        <dbReference type="Rhea" id="RHEA-COMP:10698"/>
        <dbReference type="Rhea" id="RHEA-COMP:10700"/>
        <dbReference type="ChEBI" id="CHEBI:15378"/>
        <dbReference type="ChEBI" id="CHEBI:27130"/>
        <dbReference type="ChEBI" id="CHEBI:29950"/>
        <dbReference type="ChEBI" id="CHEBI:50058"/>
        <dbReference type="ChEBI" id="CHEBI:57856"/>
        <dbReference type="ChEBI" id="CHEBI:57925"/>
        <dbReference type="ChEBI" id="CHEBI:59789"/>
        <dbReference type="ChEBI" id="CHEBI:183640"/>
        <dbReference type="EC" id="2.1.1.137"/>
    </reaction>
</comment>
<dbReference type="Gene3D" id="3.40.50.150">
    <property type="entry name" value="Vaccinia Virus protein VP39"/>
    <property type="match status" value="1"/>
</dbReference>
<accession>A0A915U4G0</accession>
<evidence type="ECO:0000313" key="15">
    <source>
        <dbReference type="Proteomes" id="UP001063350"/>
    </source>
</evidence>
<dbReference type="RefSeq" id="WP_267927544.1">
    <property type="nucleotide sequence ID" value="NZ_AP024233.1"/>
</dbReference>
<dbReference type="Pfam" id="PF13847">
    <property type="entry name" value="Methyltransf_31"/>
    <property type="match status" value="1"/>
</dbReference>
<keyword evidence="3" id="KW-0949">S-adenosyl-L-methionine</keyword>
<dbReference type="KEGG" id="ddu:GF1_32080"/>
<evidence type="ECO:0000256" key="3">
    <source>
        <dbReference type="ARBA" id="ARBA00022691"/>
    </source>
</evidence>
<dbReference type="PANTHER" id="PTHR43675:SF8">
    <property type="entry name" value="ARSENITE METHYLTRANSFERASE"/>
    <property type="match status" value="1"/>
</dbReference>
<dbReference type="InterPro" id="IPR029063">
    <property type="entry name" value="SAM-dependent_MTases_sf"/>
</dbReference>
<evidence type="ECO:0000256" key="9">
    <source>
        <dbReference type="ARBA" id="ARBA00034545"/>
    </source>
</evidence>
<dbReference type="Gene3D" id="3.20.20.70">
    <property type="entry name" value="Aldolase class I"/>
    <property type="match status" value="1"/>
</dbReference>
<comment type="cofactor">
    <cofactor evidence="1">
        <name>[4Fe-4S] cluster</name>
        <dbReference type="ChEBI" id="CHEBI:49883"/>
    </cofactor>
</comment>
<dbReference type="SUPFAM" id="SSF102114">
    <property type="entry name" value="Radical SAM enzymes"/>
    <property type="match status" value="1"/>
</dbReference>